<sequence>MKKGVTLLESLLVLLLIGWVLMLSKPLWQLNDAWLLAQEQQRLYYFLQAAFNRAENSSGTWVLLANRDPVTADWCFTLQLANASHRCNCLQKNHCPTELYAQFFYPRQKGKVNLSANSLYPQEITRLNSVRHSEKAACFRLQLGEQKVIFSFANYRLSMGDEAAGACA</sequence>
<dbReference type="InterPro" id="IPR012902">
    <property type="entry name" value="N_methyl_site"/>
</dbReference>
<proteinExistence type="predicted"/>
<dbReference type="AlphaFoldDB" id="A0A377IYY4"/>
<accession>A0A377IYY4</accession>
<dbReference type="Proteomes" id="UP000255264">
    <property type="component" value="Unassembled WGS sequence"/>
</dbReference>
<protein>
    <submittedName>
        <fullName evidence="1">Type II secretory pathway pseudopilin PulG</fullName>
    </submittedName>
</protein>
<dbReference type="OrthoDB" id="5690345at2"/>
<name>A0A377IYY4_9PAST</name>
<organism evidence="1 2">
    <name type="scientific">Haemophilus pittmaniae</name>
    <dbReference type="NCBI Taxonomy" id="249188"/>
    <lineage>
        <taxon>Bacteria</taxon>
        <taxon>Pseudomonadati</taxon>
        <taxon>Pseudomonadota</taxon>
        <taxon>Gammaproteobacteria</taxon>
        <taxon>Pasteurellales</taxon>
        <taxon>Pasteurellaceae</taxon>
        <taxon>Haemophilus</taxon>
    </lineage>
</organism>
<dbReference type="EMBL" id="UGHS01000004">
    <property type="protein sequence ID" value="STO93471.1"/>
    <property type="molecule type" value="Genomic_DNA"/>
</dbReference>
<keyword evidence="2" id="KW-1185">Reference proteome</keyword>
<dbReference type="RefSeq" id="WP_115003193.1">
    <property type="nucleotide sequence ID" value="NZ_UGHS01000004.1"/>
</dbReference>
<evidence type="ECO:0000313" key="2">
    <source>
        <dbReference type="Proteomes" id="UP000255264"/>
    </source>
</evidence>
<dbReference type="PROSITE" id="PS00409">
    <property type="entry name" value="PROKAR_NTER_METHYL"/>
    <property type="match status" value="1"/>
</dbReference>
<reference evidence="1 2" key="1">
    <citation type="submission" date="2018-06" db="EMBL/GenBank/DDBJ databases">
        <authorList>
            <consortium name="Pathogen Informatics"/>
            <person name="Doyle S."/>
        </authorList>
    </citation>
    <scope>NUCLEOTIDE SEQUENCE [LARGE SCALE GENOMIC DNA]</scope>
    <source>
        <strain evidence="1 2">NCTC13335</strain>
    </source>
</reference>
<gene>
    <name evidence="1" type="primary">pulG</name>
    <name evidence="1" type="ORF">NCTC13335_01345</name>
</gene>
<evidence type="ECO:0000313" key="1">
    <source>
        <dbReference type="EMBL" id="STO93471.1"/>
    </source>
</evidence>